<proteinExistence type="predicted"/>
<comment type="caution">
    <text evidence="2">The sequence shown here is derived from an EMBL/GenBank/DDBJ whole genome shotgun (WGS) entry which is preliminary data.</text>
</comment>
<feature type="transmembrane region" description="Helical" evidence="1">
    <location>
        <begin position="219"/>
        <end position="240"/>
    </location>
</feature>
<dbReference type="AlphaFoldDB" id="A0A1E3A0T5"/>
<name>A0A1E3A0T5_9FIRM</name>
<keyword evidence="1" id="KW-0812">Transmembrane</keyword>
<feature type="transmembrane region" description="Helical" evidence="1">
    <location>
        <begin position="62"/>
        <end position="80"/>
    </location>
</feature>
<evidence type="ECO:0000313" key="2">
    <source>
        <dbReference type="EMBL" id="ODM01806.1"/>
    </source>
</evidence>
<feature type="transmembrane region" description="Helical" evidence="1">
    <location>
        <begin position="194"/>
        <end position="213"/>
    </location>
</feature>
<evidence type="ECO:0000313" key="3">
    <source>
        <dbReference type="Proteomes" id="UP000094067"/>
    </source>
</evidence>
<feature type="transmembrane region" description="Helical" evidence="1">
    <location>
        <begin position="133"/>
        <end position="155"/>
    </location>
</feature>
<gene>
    <name evidence="2" type="ORF">BEI61_05798</name>
</gene>
<evidence type="ECO:0000256" key="1">
    <source>
        <dbReference type="SAM" id="Phobius"/>
    </source>
</evidence>
<dbReference type="EMBL" id="MCGH01000005">
    <property type="protein sequence ID" value="ODM01806.1"/>
    <property type="molecule type" value="Genomic_DNA"/>
</dbReference>
<keyword evidence="1" id="KW-0472">Membrane</keyword>
<organism evidence="2 3">
    <name type="scientific">Eisenbergiella tayi</name>
    <dbReference type="NCBI Taxonomy" id="1432052"/>
    <lineage>
        <taxon>Bacteria</taxon>
        <taxon>Bacillati</taxon>
        <taxon>Bacillota</taxon>
        <taxon>Clostridia</taxon>
        <taxon>Lachnospirales</taxon>
        <taxon>Lachnospiraceae</taxon>
        <taxon>Eisenbergiella</taxon>
    </lineage>
</organism>
<accession>A0A1E3A0T5</accession>
<dbReference type="RefSeq" id="WP_069155105.1">
    <property type="nucleotide sequence ID" value="NZ_MCGH01000005.1"/>
</dbReference>
<reference evidence="2 3" key="1">
    <citation type="submission" date="2016-07" db="EMBL/GenBank/DDBJ databases">
        <title>Characterization of isolates of Eisenbergiella tayi derived from blood cultures, using whole genome sequencing.</title>
        <authorList>
            <person name="Burdz T."/>
            <person name="Wiebe D."/>
            <person name="Huynh C."/>
            <person name="Bernard K."/>
        </authorList>
    </citation>
    <scope>NUCLEOTIDE SEQUENCE [LARGE SCALE GENOMIC DNA]</scope>
    <source>
        <strain evidence="2 3">NML 110608</strain>
    </source>
</reference>
<protein>
    <submittedName>
        <fullName evidence="2">Uncharacterized protein</fullName>
    </submittedName>
</protein>
<dbReference type="Proteomes" id="UP000094067">
    <property type="component" value="Unassembled WGS sequence"/>
</dbReference>
<feature type="transmembrane region" description="Helical" evidence="1">
    <location>
        <begin position="92"/>
        <end position="112"/>
    </location>
</feature>
<sequence>MGYNWKKRLGEELKTEKNVRDCGGLERTLAAVRQAGGKRNIRERTGFGEFLLLQLKFAGWKIWLLQAALFTAVGGLLSRIYGDSYGISRDKIPFLLCCSAVLIAMTVLPFLQRSLRCRMYEVEAAAKMSSGKLMASWIVFAGIGDGIGISVLIFLTVRITPLGYGSAVLYLVAPFLSAAAVLFYLLGHLEWRHVLPGSVSACAALLLLFGIFSKYYPAFYLQSFTAGWALVCLCLLVFLARQYSRLRMAYMPCGI</sequence>
<keyword evidence="1" id="KW-1133">Transmembrane helix</keyword>
<feature type="transmembrane region" description="Helical" evidence="1">
    <location>
        <begin position="167"/>
        <end position="187"/>
    </location>
</feature>